<evidence type="ECO:0000256" key="2">
    <source>
        <dbReference type="ARBA" id="ARBA00022448"/>
    </source>
</evidence>
<evidence type="ECO:0000256" key="1">
    <source>
        <dbReference type="ARBA" id="ARBA00005417"/>
    </source>
</evidence>
<dbReference type="PANTHER" id="PTHR42711:SF5">
    <property type="entry name" value="ABC TRANSPORTER ATP-BINDING PROTEIN NATA"/>
    <property type="match status" value="1"/>
</dbReference>
<dbReference type="PANTHER" id="PTHR42711">
    <property type="entry name" value="ABC TRANSPORTER ATP-BINDING PROTEIN"/>
    <property type="match status" value="1"/>
</dbReference>
<keyword evidence="4" id="KW-0472">Membrane</keyword>
<dbReference type="GO" id="GO:0005524">
    <property type="term" value="F:ATP binding"/>
    <property type="evidence" value="ECO:0007669"/>
    <property type="project" value="UniProtKB-KW"/>
</dbReference>
<accession>A0A1S2N4Q8</accession>
<evidence type="ECO:0000256" key="5">
    <source>
        <dbReference type="ARBA" id="ARBA00022741"/>
    </source>
</evidence>
<feature type="domain" description="ABC transporter" evidence="7">
    <location>
        <begin position="2"/>
        <end position="232"/>
    </location>
</feature>
<keyword evidence="3" id="KW-0536">Nodulation</keyword>
<dbReference type="SUPFAM" id="SSF52540">
    <property type="entry name" value="P-loop containing nucleoside triphosphate hydrolases"/>
    <property type="match status" value="1"/>
</dbReference>
<evidence type="ECO:0000256" key="4">
    <source>
        <dbReference type="ARBA" id="ARBA00022475"/>
    </source>
</evidence>
<proteinExistence type="inferred from homology"/>
<protein>
    <submittedName>
        <fullName evidence="8">ABC transporter family protein</fullName>
    </submittedName>
</protein>
<dbReference type="Gene3D" id="3.40.50.300">
    <property type="entry name" value="P-loop containing nucleotide triphosphate hydrolases"/>
    <property type="match status" value="1"/>
</dbReference>
<keyword evidence="6" id="KW-0067">ATP-binding</keyword>
<keyword evidence="4" id="KW-1003">Cell membrane</keyword>
<dbReference type="Pfam" id="PF00005">
    <property type="entry name" value="ABC_tran"/>
    <property type="match status" value="1"/>
</dbReference>
<name>A0A1S2N4Q8_9BURK</name>
<keyword evidence="2" id="KW-0813">Transport</keyword>
<dbReference type="RefSeq" id="WP_071360052.1">
    <property type="nucleotide sequence ID" value="NZ_JRYB01000001.1"/>
</dbReference>
<dbReference type="InterPro" id="IPR003593">
    <property type="entry name" value="AAA+_ATPase"/>
</dbReference>
<dbReference type="InterPro" id="IPR027417">
    <property type="entry name" value="P-loop_NTPase"/>
</dbReference>
<dbReference type="EMBL" id="JRYB01000001">
    <property type="protein sequence ID" value="OIJ40059.1"/>
    <property type="molecule type" value="Genomic_DNA"/>
</dbReference>
<reference evidence="8 9" key="1">
    <citation type="submission" date="2014-10" db="EMBL/GenBank/DDBJ databases">
        <authorList>
            <person name="Seo M.-J."/>
            <person name="Seok Y.J."/>
            <person name="Cha I.-T."/>
        </authorList>
    </citation>
    <scope>NUCLEOTIDE SEQUENCE [LARGE SCALE GENOMIC DNA]</scope>
    <source>
        <strain evidence="8 9">NEU</strain>
    </source>
</reference>
<evidence type="ECO:0000256" key="6">
    <source>
        <dbReference type="ARBA" id="ARBA00022840"/>
    </source>
</evidence>
<dbReference type="InterPro" id="IPR050763">
    <property type="entry name" value="ABC_transporter_ATP-binding"/>
</dbReference>
<evidence type="ECO:0000313" key="8">
    <source>
        <dbReference type="EMBL" id="OIJ40059.1"/>
    </source>
</evidence>
<comment type="caution">
    <text evidence="8">The sequence shown here is derived from an EMBL/GenBank/DDBJ whole genome shotgun (WGS) entry which is preliminary data.</text>
</comment>
<keyword evidence="5" id="KW-0547">Nucleotide-binding</keyword>
<evidence type="ECO:0000259" key="7">
    <source>
        <dbReference type="PROSITE" id="PS50893"/>
    </source>
</evidence>
<dbReference type="Proteomes" id="UP000180246">
    <property type="component" value="Unassembled WGS sequence"/>
</dbReference>
<dbReference type="GO" id="GO:0016887">
    <property type="term" value="F:ATP hydrolysis activity"/>
    <property type="evidence" value="ECO:0007669"/>
    <property type="project" value="InterPro"/>
</dbReference>
<dbReference type="PROSITE" id="PS50893">
    <property type="entry name" value="ABC_TRANSPORTER_2"/>
    <property type="match status" value="1"/>
</dbReference>
<comment type="similarity">
    <text evidence="1">Belongs to the ABC transporter superfamily.</text>
</comment>
<evidence type="ECO:0000313" key="9">
    <source>
        <dbReference type="Proteomes" id="UP000180246"/>
    </source>
</evidence>
<gene>
    <name evidence="8" type="ORF">LO55_151</name>
</gene>
<dbReference type="SMART" id="SM00382">
    <property type="entry name" value="AAA"/>
    <property type="match status" value="1"/>
</dbReference>
<dbReference type="InterPro" id="IPR003439">
    <property type="entry name" value="ABC_transporter-like_ATP-bd"/>
</dbReference>
<organism evidence="8 9">
    <name type="scientific">Massilia timonae</name>
    <dbReference type="NCBI Taxonomy" id="47229"/>
    <lineage>
        <taxon>Bacteria</taxon>
        <taxon>Pseudomonadati</taxon>
        <taxon>Pseudomonadota</taxon>
        <taxon>Betaproteobacteria</taxon>
        <taxon>Burkholderiales</taxon>
        <taxon>Oxalobacteraceae</taxon>
        <taxon>Telluria group</taxon>
        <taxon>Massilia</taxon>
    </lineage>
</organism>
<evidence type="ECO:0000256" key="3">
    <source>
        <dbReference type="ARBA" id="ARBA00022458"/>
    </source>
</evidence>
<dbReference type="AlphaFoldDB" id="A0A1S2N4Q8"/>
<sequence>MIVVNRIGKRFKTLQALDEVSFTARPGAITALLGPNGAGKSTCLRILYGLLAPDSGRVAIDGIDVTRAPLAARRRLGIVTDEFGLYERLTPRDHLRYFGRLHGMRGAMLERAIERVVQEVGLEAEAGRACNGFSAGQRIKVALARALLHDPAVLVLDEPTRGLDVMSTRAVREALMRARTRGAAVLLSTHVMQEAAQLCDQVVVLAAGRVRFAGTTPALLAQTGSSGLEQAFVEVIGSDEGMAA</sequence>